<dbReference type="Proteomes" id="UP000826656">
    <property type="component" value="Unassembled WGS sequence"/>
</dbReference>
<dbReference type="InterPro" id="IPR036397">
    <property type="entry name" value="RNaseH_sf"/>
</dbReference>
<evidence type="ECO:0000313" key="1">
    <source>
        <dbReference type="EMBL" id="KAH0744694.1"/>
    </source>
</evidence>
<comment type="caution">
    <text evidence="1">The sequence shown here is derived from an EMBL/GenBank/DDBJ whole genome shotgun (WGS) entry which is preliminary data.</text>
</comment>
<dbReference type="PANTHER" id="PTHR47169:SF2">
    <property type="entry name" value="OS01G0541250 PROTEIN"/>
    <property type="match status" value="1"/>
</dbReference>
<proteinExistence type="predicted"/>
<evidence type="ECO:0000313" key="2">
    <source>
        <dbReference type="Proteomes" id="UP000826656"/>
    </source>
</evidence>
<keyword evidence="2" id="KW-1185">Reference proteome</keyword>
<gene>
    <name evidence="1" type="ORF">KY290_032687</name>
</gene>
<organism evidence="1 2">
    <name type="scientific">Solanum tuberosum</name>
    <name type="common">Potato</name>
    <dbReference type="NCBI Taxonomy" id="4113"/>
    <lineage>
        <taxon>Eukaryota</taxon>
        <taxon>Viridiplantae</taxon>
        <taxon>Streptophyta</taxon>
        <taxon>Embryophyta</taxon>
        <taxon>Tracheophyta</taxon>
        <taxon>Spermatophyta</taxon>
        <taxon>Magnoliopsida</taxon>
        <taxon>eudicotyledons</taxon>
        <taxon>Gunneridae</taxon>
        <taxon>Pentapetalae</taxon>
        <taxon>asterids</taxon>
        <taxon>lamiids</taxon>
        <taxon>Solanales</taxon>
        <taxon>Solanaceae</taxon>
        <taxon>Solanoideae</taxon>
        <taxon>Solaneae</taxon>
        <taxon>Solanum</taxon>
    </lineage>
</organism>
<protein>
    <recommendedName>
        <fullName evidence="3">Mariner transposase</fullName>
    </recommendedName>
</protein>
<name>A0ABQ7UEF1_SOLTU</name>
<dbReference type="PANTHER" id="PTHR47169">
    <property type="entry name" value="OS01G0541250 PROTEIN"/>
    <property type="match status" value="1"/>
</dbReference>
<reference evidence="1 2" key="1">
    <citation type="journal article" date="2021" name="bioRxiv">
        <title>Chromosome-scale and haplotype-resolved genome assembly of a tetraploid potato cultivar.</title>
        <authorList>
            <person name="Sun H."/>
            <person name="Jiao W.-B."/>
            <person name="Krause K."/>
            <person name="Campoy J.A."/>
            <person name="Goel M."/>
            <person name="Folz-Donahue K."/>
            <person name="Kukat C."/>
            <person name="Huettel B."/>
            <person name="Schneeberger K."/>
        </authorList>
    </citation>
    <scope>NUCLEOTIDE SEQUENCE [LARGE SCALE GENOMIC DNA]</scope>
    <source>
        <strain evidence="1">SolTubOtavaFocal</strain>
        <tissue evidence="1">Leaves</tissue>
    </source>
</reference>
<sequence length="125" mass="14073">MFMATVALKEPTKRNNKNRIVGTIETKSILSVTKDITRSCLIEKVLPAIRSKWPASTSSAPIFIQQDNARPHIGCCMNEVMKDSGGNNYKVPHMNKERLERENDLPLQVRCDVDAVNQALTLLQH</sequence>
<accession>A0ABQ7UEF1</accession>
<evidence type="ECO:0008006" key="3">
    <source>
        <dbReference type="Google" id="ProtNLM"/>
    </source>
</evidence>
<dbReference type="EMBL" id="JAIVGD010000023">
    <property type="protein sequence ID" value="KAH0744694.1"/>
    <property type="molecule type" value="Genomic_DNA"/>
</dbReference>
<dbReference type="Gene3D" id="3.30.420.10">
    <property type="entry name" value="Ribonuclease H-like superfamily/Ribonuclease H"/>
    <property type="match status" value="1"/>
</dbReference>